<feature type="domain" description="Outer membrane protein beta-barrel" evidence="3">
    <location>
        <begin position="21"/>
        <end position="165"/>
    </location>
</feature>
<dbReference type="OrthoDB" id="192701at2"/>
<evidence type="ECO:0000256" key="1">
    <source>
        <dbReference type="ARBA" id="ARBA00022729"/>
    </source>
</evidence>
<evidence type="ECO:0000259" key="3">
    <source>
        <dbReference type="Pfam" id="PF13505"/>
    </source>
</evidence>
<keyword evidence="1 2" id="KW-0732">Signal</keyword>
<sequence>MITTKQLIGAAAIGLATFVTSSAIAQTVEDSESSAGLIGKRYVGADFLIKDFRDIADNGYGGTVLINQPISDVVDLTGSFSFNQVDGKSTELTQNTLQVGAVYYAEKDGYKPFMSASLGYGWDHWKFPAPIQGDNDEGFLFGLGAGVEVPLTDKTAAIGEISYRDGSDSNTEESWGLELGVNHWFTEKVAIKTSVYIVEDDSVTFRIGARFAF</sequence>
<proteinExistence type="predicted"/>
<feature type="signal peptide" evidence="2">
    <location>
        <begin position="1"/>
        <end position="25"/>
    </location>
</feature>
<evidence type="ECO:0000313" key="4">
    <source>
        <dbReference type="EMBL" id="ATC64281.1"/>
    </source>
</evidence>
<keyword evidence="5" id="KW-1185">Reference proteome</keyword>
<accession>A0A290QIW1</accession>
<evidence type="ECO:0000256" key="2">
    <source>
        <dbReference type="SAM" id="SignalP"/>
    </source>
</evidence>
<reference evidence="4 5" key="1">
    <citation type="submission" date="2017-09" db="EMBL/GenBank/DDBJ databases">
        <title>Complete genome sequence of Verrucomicrobial strain HZ-65, isolated from freshwater.</title>
        <authorList>
            <person name="Choi A."/>
        </authorList>
    </citation>
    <scope>NUCLEOTIDE SEQUENCE [LARGE SCALE GENOMIC DNA]</scope>
    <source>
        <strain evidence="4 5">HZ-65</strain>
    </source>
</reference>
<name>A0A290QIW1_9BACT</name>
<organism evidence="4 5">
    <name type="scientific">Nibricoccus aquaticus</name>
    <dbReference type="NCBI Taxonomy" id="2576891"/>
    <lineage>
        <taxon>Bacteria</taxon>
        <taxon>Pseudomonadati</taxon>
        <taxon>Verrucomicrobiota</taxon>
        <taxon>Opitutia</taxon>
        <taxon>Opitutales</taxon>
        <taxon>Opitutaceae</taxon>
        <taxon>Nibricoccus</taxon>
    </lineage>
</organism>
<evidence type="ECO:0000313" key="5">
    <source>
        <dbReference type="Proteomes" id="UP000217265"/>
    </source>
</evidence>
<feature type="chain" id="PRO_5012583869" description="Outer membrane protein beta-barrel domain-containing protein" evidence="2">
    <location>
        <begin position="26"/>
        <end position="213"/>
    </location>
</feature>
<dbReference type="Gene3D" id="2.40.160.20">
    <property type="match status" value="1"/>
</dbReference>
<dbReference type="InterPro" id="IPR011250">
    <property type="entry name" value="OMP/PagP_B-barrel"/>
</dbReference>
<dbReference type="InterPro" id="IPR027385">
    <property type="entry name" value="Beta-barrel_OMP"/>
</dbReference>
<dbReference type="EMBL" id="CP023344">
    <property type="protein sequence ID" value="ATC64281.1"/>
    <property type="molecule type" value="Genomic_DNA"/>
</dbReference>
<dbReference type="SUPFAM" id="SSF56925">
    <property type="entry name" value="OMPA-like"/>
    <property type="match status" value="1"/>
</dbReference>
<dbReference type="AlphaFoldDB" id="A0A290QIW1"/>
<dbReference type="KEGG" id="vbh:CMV30_10140"/>
<dbReference type="RefSeq" id="WP_096055913.1">
    <property type="nucleotide sequence ID" value="NZ_CP023344.1"/>
</dbReference>
<protein>
    <recommendedName>
        <fullName evidence="3">Outer membrane protein beta-barrel domain-containing protein</fullName>
    </recommendedName>
</protein>
<dbReference type="Proteomes" id="UP000217265">
    <property type="component" value="Chromosome"/>
</dbReference>
<dbReference type="Pfam" id="PF13505">
    <property type="entry name" value="OMP_b-brl"/>
    <property type="match status" value="1"/>
</dbReference>
<gene>
    <name evidence="4" type="ORF">CMV30_10140</name>
</gene>